<sequence length="233" mass="25169">MHPEPSWRRDLTTALTLLFLGGLLCHIGFSLSHQWLDPANKWQEINVEAMIGIVASAAGSLLVAWWWLALSLAGIHAGLERTGRLRRAASLRRFAPAFMRRLMIAAISTQLVTGGIAHADDTNPAPQWQHSPQTVSATTAPDYPGWQPAPPVMHPGPLVGGTARANQPSEEGIAVRSGESLWEISARQLGPGATDADIANEWPRWYQANRDVIGPNPDKILPGQVLLPPQGGS</sequence>
<feature type="transmembrane region" description="Helical" evidence="1">
    <location>
        <begin position="49"/>
        <end position="77"/>
    </location>
</feature>
<keyword evidence="1" id="KW-1133">Transmembrane helix</keyword>
<feature type="transmembrane region" description="Helical" evidence="1">
    <location>
        <begin position="12"/>
        <end position="29"/>
    </location>
</feature>
<keyword evidence="3" id="KW-1185">Reference proteome</keyword>
<evidence type="ECO:0000313" key="2">
    <source>
        <dbReference type="EMBL" id="VDC28517.1"/>
    </source>
</evidence>
<dbReference type="Proteomes" id="UP000280861">
    <property type="component" value="Unassembled WGS sequence"/>
</dbReference>
<gene>
    <name evidence="2" type="ORF">PSET11_02142</name>
</gene>
<dbReference type="EMBL" id="UXAU01000029">
    <property type="protein sequence ID" value="VDC28517.1"/>
    <property type="molecule type" value="Genomic_DNA"/>
</dbReference>
<dbReference type="InterPro" id="IPR036779">
    <property type="entry name" value="LysM_dom_sf"/>
</dbReference>
<evidence type="ECO:0000256" key="1">
    <source>
        <dbReference type="SAM" id="Phobius"/>
    </source>
</evidence>
<keyword evidence="1" id="KW-0812">Transmembrane</keyword>
<accession>A0A3P5XIX0</accession>
<keyword evidence="1" id="KW-0472">Membrane</keyword>
<reference evidence="2 3" key="1">
    <citation type="submission" date="2018-11" db="EMBL/GenBank/DDBJ databases">
        <authorList>
            <person name="Criscuolo A."/>
        </authorList>
    </citation>
    <scope>NUCLEOTIDE SEQUENCE [LARGE SCALE GENOMIC DNA]</scope>
    <source>
        <strain evidence="2">AT11b</strain>
    </source>
</reference>
<organism evidence="2 3">
    <name type="scientific">Arthrobacter ulcerisalmonis</name>
    <dbReference type="NCBI Taxonomy" id="2483813"/>
    <lineage>
        <taxon>Bacteria</taxon>
        <taxon>Bacillati</taxon>
        <taxon>Actinomycetota</taxon>
        <taxon>Actinomycetes</taxon>
        <taxon>Micrococcales</taxon>
        <taxon>Micrococcaceae</taxon>
        <taxon>Arthrobacter</taxon>
    </lineage>
</organism>
<name>A0A3P5XIX0_9MICC</name>
<dbReference type="Gene3D" id="3.10.350.10">
    <property type="entry name" value="LysM domain"/>
    <property type="match status" value="1"/>
</dbReference>
<evidence type="ECO:0000313" key="3">
    <source>
        <dbReference type="Proteomes" id="UP000280861"/>
    </source>
</evidence>
<dbReference type="AlphaFoldDB" id="A0A3P5XIX0"/>
<protein>
    <submittedName>
        <fullName evidence="2">LysM domain/BON superfamily protein</fullName>
    </submittedName>
</protein>
<proteinExistence type="predicted"/>